<keyword evidence="1 2" id="KW-0597">Phosphoprotein</keyword>
<accession>A0A8J7TML5</accession>
<proteinExistence type="predicted"/>
<evidence type="ECO:0000256" key="1">
    <source>
        <dbReference type="ARBA" id="ARBA00022553"/>
    </source>
</evidence>
<dbReference type="NCBIfam" id="TIGR00254">
    <property type="entry name" value="GGDEF"/>
    <property type="match status" value="1"/>
</dbReference>
<dbReference type="InterPro" id="IPR000160">
    <property type="entry name" value="GGDEF_dom"/>
</dbReference>
<organism evidence="5 6">
    <name type="scientific">Candidatus Obscuribacter phosphatis</name>
    <dbReference type="NCBI Taxonomy" id="1906157"/>
    <lineage>
        <taxon>Bacteria</taxon>
        <taxon>Bacillati</taxon>
        <taxon>Candidatus Melainabacteria</taxon>
        <taxon>Candidatus Obscuribacterales</taxon>
        <taxon>Candidatus Obscuribacteraceae</taxon>
        <taxon>Candidatus Obscuribacter</taxon>
    </lineage>
</organism>
<evidence type="ECO:0000259" key="3">
    <source>
        <dbReference type="PROSITE" id="PS50110"/>
    </source>
</evidence>
<dbReference type="CDD" id="cd01949">
    <property type="entry name" value="GGDEF"/>
    <property type="match status" value="1"/>
</dbReference>
<dbReference type="SMART" id="SM00448">
    <property type="entry name" value="REC"/>
    <property type="match status" value="1"/>
</dbReference>
<dbReference type="AlphaFoldDB" id="A0A8J7TML5"/>
<dbReference type="SMART" id="SM00267">
    <property type="entry name" value="GGDEF"/>
    <property type="match status" value="1"/>
</dbReference>
<dbReference type="Proteomes" id="UP000664277">
    <property type="component" value="Unassembled WGS sequence"/>
</dbReference>
<dbReference type="InterPro" id="IPR029787">
    <property type="entry name" value="Nucleotide_cyclase"/>
</dbReference>
<dbReference type="PROSITE" id="PS50110">
    <property type="entry name" value="RESPONSE_REGULATORY"/>
    <property type="match status" value="1"/>
</dbReference>
<evidence type="ECO:0000256" key="2">
    <source>
        <dbReference type="PROSITE-ProRule" id="PRU00169"/>
    </source>
</evidence>
<dbReference type="PROSITE" id="PS50887">
    <property type="entry name" value="GGDEF"/>
    <property type="match status" value="1"/>
</dbReference>
<dbReference type="PANTHER" id="PTHR44591">
    <property type="entry name" value="STRESS RESPONSE REGULATOR PROTEIN 1"/>
    <property type="match status" value="1"/>
</dbReference>
<dbReference type="EMBL" id="JAFLCK010000014">
    <property type="protein sequence ID" value="MBN8660935.1"/>
    <property type="molecule type" value="Genomic_DNA"/>
</dbReference>
<reference evidence="5" key="1">
    <citation type="submission" date="2021-02" db="EMBL/GenBank/DDBJ databases">
        <title>Genome-Resolved Metagenomics of a Microbial Community Performing Photosynthetic Biological Nutrient Removal.</title>
        <authorList>
            <person name="Mcdaniel E.A."/>
        </authorList>
    </citation>
    <scope>NUCLEOTIDE SEQUENCE</scope>
    <source>
        <strain evidence="5">UWPOB_OBS1</strain>
    </source>
</reference>
<feature type="modified residue" description="4-aspartylphosphate" evidence="2">
    <location>
        <position position="55"/>
    </location>
</feature>
<dbReference type="InterPro" id="IPR050595">
    <property type="entry name" value="Bact_response_regulator"/>
</dbReference>
<evidence type="ECO:0000259" key="4">
    <source>
        <dbReference type="PROSITE" id="PS50887"/>
    </source>
</evidence>
<dbReference type="Pfam" id="PF00990">
    <property type="entry name" value="GGDEF"/>
    <property type="match status" value="1"/>
</dbReference>
<evidence type="ECO:0000313" key="6">
    <source>
        <dbReference type="Proteomes" id="UP000664277"/>
    </source>
</evidence>
<dbReference type="InterPro" id="IPR001789">
    <property type="entry name" value="Sig_transdc_resp-reg_receiver"/>
</dbReference>
<dbReference type="GO" id="GO:0000160">
    <property type="term" value="P:phosphorelay signal transduction system"/>
    <property type="evidence" value="ECO:0007669"/>
    <property type="project" value="InterPro"/>
</dbReference>
<protein>
    <submittedName>
        <fullName evidence="5">Diguanylate cyclase</fullName>
    </submittedName>
</protein>
<dbReference type="Gene3D" id="3.30.70.270">
    <property type="match status" value="1"/>
</dbReference>
<feature type="domain" description="Response regulatory" evidence="3">
    <location>
        <begin position="6"/>
        <end position="122"/>
    </location>
</feature>
<name>A0A8J7TML5_9BACT</name>
<dbReference type="Gene3D" id="3.40.50.2300">
    <property type="match status" value="1"/>
</dbReference>
<dbReference type="InterPro" id="IPR011006">
    <property type="entry name" value="CheY-like_superfamily"/>
</dbReference>
<feature type="domain" description="GGDEF" evidence="4">
    <location>
        <begin position="172"/>
        <end position="305"/>
    </location>
</feature>
<comment type="caution">
    <text evidence="5">The sequence shown here is derived from an EMBL/GenBank/DDBJ whole genome shotgun (WGS) entry which is preliminary data.</text>
</comment>
<dbReference type="SUPFAM" id="SSF55073">
    <property type="entry name" value="Nucleotide cyclase"/>
    <property type="match status" value="1"/>
</dbReference>
<gene>
    <name evidence="5" type="ORF">J0M35_11250</name>
</gene>
<dbReference type="PANTHER" id="PTHR44591:SF3">
    <property type="entry name" value="RESPONSE REGULATORY DOMAIN-CONTAINING PROTEIN"/>
    <property type="match status" value="1"/>
</dbReference>
<dbReference type="Pfam" id="PF00072">
    <property type="entry name" value="Response_reg"/>
    <property type="match status" value="1"/>
</dbReference>
<dbReference type="InterPro" id="IPR043128">
    <property type="entry name" value="Rev_trsase/Diguanyl_cyclase"/>
</dbReference>
<evidence type="ECO:0000313" key="5">
    <source>
        <dbReference type="EMBL" id="MBN8660935.1"/>
    </source>
</evidence>
<dbReference type="SUPFAM" id="SSF52172">
    <property type="entry name" value="CheY-like"/>
    <property type="match status" value="1"/>
</dbReference>
<sequence>MKPANTILVVDDEQVNTTLLSEVLKKAGYSVNSANDGFKAIAACKVRTPDVIVLDLHMPLMGGMEVYNRLRAEEKTQSIPIIFLAARDKTLPSFSGDDASNEDIIFKPVEPNELLSRVKSVLKEKALKDELRRKEAQIKELSLTDSLTALKTTRYLEEFMQIGIRQAKRYSVPMSVVVLELDKHAEMAKALAQSSFDAIVSQTAQLVAKQMRDSDIVVRTGAAEFTVVLTCTSREGAIEVAERLRTSVAASTFAVGSESRQLTVSVGICQYAKHMDDDGSVLLSHARAAVNHAHNSGGNMTLMAE</sequence>